<dbReference type="SUPFAM" id="SSF53756">
    <property type="entry name" value="UDP-Glycosyltransferase/glycogen phosphorylase"/>
    <property type="match status" value="1"/>
</dbReference>
<proteinExistence type="predicted"/>
<feature type="non-terminal residue" evidence="1">
    <location>
        <position position="269"/>
    </location>
</feature>
<dbReference type="GO" id="GO:0047355">
    <property type="term" value="F:CDP-glycerol glycerophosphotransferase activity"/>
    <property type="evidence" value="ECO:0007669"/>
    <property type="project" value="InterPro"/>
</dbReference>
<comment type="caution">
    <text evidence="1">The sequence shown here is derived from an EMBL/GenBank/DDBJ whole genome shotgun (WGS) entry which is preliminary data.</text>
</comment>
<evidence type="ECO:0000313" key="2">
    <source>
        <dbReference type="Proteomes" id="UP000263098"/>
    </source>
</evidence>
<name>A0A3D2SBY2_9BACE</name>
<accession>A0A3D2SBY2</accession>
<dbReference type="Proteomes" id="UP000263098">
    <property type="component" value="Unassembled WGS sequence"/>
</dbReference>
<keyword evidence="1" id="KW-0808">Transferase</keyword>
<reference evidence="1 2" key="1">
    <citation type="journal article" date="2018" name="Nat. Biotechnol.">
        <title>A standardized bacterial taxonomy based on genome phylogeny substantially revises the tree of life.</title>
        <authorList>
            <person name="Parks D.H."/>
            <person name="Chuvochina M."/>
            <person name="Waite D.W."/>
            <person name="Rinke C."/>
            <person name="Skarshewski A."/>
            <person name="Chaumeil P.A."/>
            <person name="Hugenholtz P."/>
        </authorList>
    </citation>
    <scope>NUCLEOTIDE SEQUENCE [LARGE SCALE GENOMIC DNA]</scope>
    <source>
        <strain evidence="1">UBA9667</strain>
    </source>
</reference>
<dbReference type="Gene3D" id="3.40.50.12580">
    <property type="match status" value="1"/>
</dbReference>
<gene>
    <name evidence="1" type="ORF">DHW31_03175</name>
</gene>
<dbReference type="InterPro" id="IPR007554">
    <property type="entry name" value="Glycerophosphate_synth"/>
</dbReference>
<sequence length="269" mass="31523">MSGKRYLFFVSLTYSYSILRPLQDAIWQRGDEAAWFIEDGCENWLRNDEKQLHTIQQVMDYNPIAVFVPGNWVYDFFPGVKVAVFHGYPIQKRNKSIDDSFSIRGWYDVYCTQGESSTAEFLKLEKKYRYFKVYETGWCKVDSYFQVQAEKNISSEKPTIIYSSTFTKDISSAPQLIYVIKKLAQQRLWNWIITLHPKINDVELIEEYRNLARENTNVTFNDGPVDIQLLRKADVMLCDSSSIIVEFMLLDKPVVTFRNTNPGDYLLNV</sequence>
<organism evidence="1 2">
    <name type="scientific">Bacteroides graminisolvens</name>
    <dbReference type="NCBI Taxonomy" id="477666"/>
    <lineage>
        <taxon>Bacteria</taxon>
        <taxon>Pseudomonadati</taxon>
        <taxon>Bacteroidota</taxon>
        <taxon>Bacteroidia</taxon>
        <taxon>Bacteroidales</taxon>
        <taxon>Bacteroidaceae</taxon>
        <taxon>Bacteroides</taxon>
    </lineage>
</organism>
<dbReference type="AlphaFoldDB" id="A0A3D2SBY2"/>
<dbReference type="Pfam" id="PF04464">
    <property type="entry name" value="Glyphos_transf"/>
    <property type="match status" value="1"/>
</dbReference>
<evidence type="ECO:0000313" key="1">
    <source>
        <dbReference type="EMBL" id="HCK23775.1"/>
    </source>
</evidence>
<dbReference type="InterPro" id="IPR043148">
    <property type="entry name" value="TagF_C"/>
</dbReference>
<protein>
    <submittedName>
        <fullName evidence="1">CDP-glycerol--poly(Glycerophosphate) glycerophosphotransferase</fullName>
    </submittedName>
</protein>
<dbReference type="GO" id="GO:0016020">
    <property type="term" value="C:membrane"/>
    <property type="evidence" value="ECO:0007669"/>
    <property type="project" value="InterPro"/>
</dbReference>
<dbReference type="EMBL" id="DPVG01000114">
    <property type="protein sequence ID" value="HCK23775.1"/>
    <property type="molecule type" value="Genomic_DNA"/>
</dbReference>